<gene>
    <name evidence="2" type="ORF">AVDCRST_MAG77-712</name>
</gene>
<reference evidence="2" key="1">
    <citation type="submission" date="2020-02" db="EMBL/GenBank/DDBJ databases">
        <authorList>
            <person name="Meier V. D."/>
        </authorList>
    </citation>
    <scope>NUCLEOTIDE SEQUENCE</scope>
    <source>
        <strain evidence="2">AVDCRST_MAG77</strain>
    </source>
</reference>
<dbReference type="AlphaFoldDB" id="A0A6J4HLM8"/>
<evidence type="ECO:0000256" key="1">
    <source>
        <dbReference type="SAM" id="MobiDB-lite"/>
    </source>
</evidence>
<dbReference type="EMBL" id="CADCTC010000049">
    <property type="protein sequence ID" value="CAA9225728.1"/>
    <property type="molecule type" value="Genomic_DNA"/>
</dbReference>
<evidence type="ECO:0000313" key="2">
    <source>
        <dbReference type="EMBL" id="CAA9225728.1"/>
    </source>
</evidence>
<feature type="compositionally biased region" description="Low complexity" evidence="1">
    <location>
        <begin position="264"/>
        <end position="276"/>
    </location>
</feature>
<proteinExistence type="predicted"/>
<feature type="region of interest" description="Disordered" evidence="1">
    <location>
        <begin position="256"/>
        <end position="276"/>
    </location>
</feature>
<dbReference type="Gene3D" id="3.20.20.80">
    <property type="entry name" value="Glycosidases"/>
    <property type="match status" value="1"/>
</dbReference>
<sequence length="780" mass="86595">MTGAHAGPHAEAQEHDSWPAFVLPWDDTSHGVTDVSHLLETPAGKDGFIRVKDGRLATGDGRRWRFWGVGMVFASFFPPMELAETVARRLAKFGINCLRLHHLDHRWPNGILKRYSREELAGERADCLTPGAHYPHPGIQDTSELDPEAMARLDWFIACCKANGVYVDFNLNVTRRFSAADGVKESERLGYSKGITYFDDRLIALQKEYARILLTHVNPFTGNRYADEPAVALVEILNESSLFDLWWRGSLDEADAGATEPSHQAPQAAAEGAPQGPWRLPASYARDLDRRWNAWLARRYPDREALRAAWTANSPVSTAGVESSGTQDTGLREHEDAAQGTVGRLLRAEFEAASSGRFRDEARFYAELERRFFGEMAGFLRGELGVKQLLVPTSDWVHGYSGLPSLETEADLDVIDGHGYWQALFRSKRFANTAQLDEPDTNLVARLSRSAVAGKPYVVSEINESFPNDYAAEALPLLAAYGCLQDWDGFFWHSYTGGHFDWAHIWQEQSLPHHLRLSSDPMKMSQMAAGALLFLRGDVREAQRTVERRYPYEQVLDSVRVQAERGYPYWLPHLPGRLSLVHGTRAADFHAAEVWPPDGEITLPGLPAHGNEIISDTGELRWGGGPGEGRLLIDTPRHQAVVARAGRHATSLLQVELRTRFAAVQLASLDQRPIAEAERLLLVAAARVANTGMRWNEDRTAIDAKEGGDSGHAPTRIEPVQATLALHGLIGARGVRVQPLDGCGHPWGAARPAQADGGAFRFELTDEPGTTWYLLEVDRL</sequence>
<name>A0A6J4HLM8_9CHLR</name>
<dbReference type="SUPFAM" id="SSF51445">
    <property type="entry name" value="(Trans)glycosidases"/>
    <property type="match status" value="1"/>
</dbReference>
<feature type="compositionally biased region" description="Polar residues" evidence="1">
    <location>
        <begin position="316"/>
        <end position="329"/>
    </location>
</feature>
<dbReference type="InterPro" id="IPR017853">
    <property type="entry name" value="GH"/>
</dbReference>
<accession>A0A6J4HLM8</accession>
<organism evidence="2">
    <name type="scientific">uncultured Chloroflexota bacterium</name>
    <dbReference type="NCBI Taxonomy" id="166587"/>
    <lineage>
        <taxon>Bacteria</taxon>
        <taxon>Bacillati</taxon>
        <taxon>Chloroflexota</taxon>
        <taxon>environmental samples</taxon>
    </lineage>
</organism>
<feature type="region of interest" description="Disordered" evidence="1">
    <location>
        <begin position="316"/>
        <end position="338"/>
    </location>
</feature>
<protein>
    <submittedName>
        <fullName evidence="2">GH148</fullName>
    </submittedName>
</protein>